<evidence type="ECO:0000256" key="4">
    <source>
        <dbReference type="ARBA" id="ARBA00022475"/>
    </source>
</evidence>
<accession>A0A1V1NUL8</accession>
<feature type="transmembrane region" description="Helical" evidence="8">
    <location>
        <begin position="103"/>
        <end position="127"/>
    </location>
</feature>
<evidence type="ECO:0000259" key="9">
    <source>
        <dbReference type="Pfam" id="PF01061"/>
    </source>
</evidence>
<dbReference type="Proteomes" id="UP000189670">
    <property type="component" value="Unassembled WGS sequence"/>
</dbReference>
<gene>
    <name evidence="10" type="ORF">OMM_12987</name>
</gene>
<feature type="transmembrane region" description="Helical" evidence="8">
    <location>
        <begin position="20"/>
        <end position="41"/>
    </location>
</feature>
<evidence type="ECO:0000256" key="1">
    <source>
        <dbReference type="ARBA" id="ARBA00004429"/>
    </source>
</evidence>
<keyword evidence="5 8" id="KW-0812">Transmembrane</keyword>
<evidence type="ECO:0000256" key="5">
    <source>
        <dbReference type="ARBA" id="ARBA00022692"/>
    </source>
</evidence>
<keyword evidence="4" id="KW-1003">Cell membrane</keyword>
<keyword evidence="3" id="KW-0813">Transport</keyword>
<organism evidence="10 11">
    <name type="scientific">Candidatus Magnetoglobus multicellularis str. Araruama</name>
    <dbReference type="NCBI Taxonomy" id="890399"/>
    <lineage>
        <taxon>Bacteria</taxon>
        <taxon>Pseudomonadati</taxon>
        <taxon>Thermodesulfobacteriota</taxon>
        <taxon>Desulfobacteria</taxon>
        <taxon>Desulfobacterales</taxon>
        <taxon>Desulfobacteraceae</taxon>
        <taxon>Candidatus Magnetoglobus</taxon>
    </lineage>
</organism>
<dbReference type="GO" id="GO:0140359">
    <property type="term" value="F:ABC-type transporter activity"/>
    <property type="evidence" value="ECO:0007669"/>
    <property type="project" value="InterPro"/>
</dbReference>
<evidence type="ECO:0000256" key="8">
    <source>
        <dbReference type="SAM" id="Phobius"/>
    </source>
</evidence>
<evidence type="ECO:0000256" key="2">
    <source>
        <dbReference type="ARBA" id="ARBA00007783"/>
    </source>
</evidence>
<dbReference type="AlphaFoldDB" id="A0A1V1NUL8"/>
<dbReference type="Pfam" id="PF01061">
    <property type="entry name" value="ABC2_membrane"/>
    <property type="match status" value="1"/>
</dbReference>
<dbReference type="EMBL" id="ATBP01002095">
    <property type="protein sequence ID" value="ETR66292.1"/>
    <property type="molecule type" value="Genomic_DNA"/>
</dbReference>
<comment type="similarity">
    <text evidence="2">Belongs to the ABC-2 integral membrane protein family.</text>
</comment>
<proteinExistence type="inferred from homology"/>
<sequence>MFLFIMMAWYGIYPNIRILFLPVLILLTVMTAFGTALWLSALNVRYRDVQNTIPMLTQVWFFLTPVVYPGSIIDESWRFWVSFNPMSGIIEGYRWCILGVNSVSLYSIMISGIIAILLFFSGLIYFYRTERFFADII</sequence>
<evidence type="ECO:0000256" key="3">
    <source>
        <dbReference type="ARBA" id="ARBA00022448"/>
    </source>
</evidence>
<dbReference type="GO" id="GO:0005886">
    <property type="term" value="C:plasma membrane"/>
    <property type="evidence" value="ECO:0007669"/>
    <property type="project" value="UniProtKB-SubCell"/>
</dbReference>
<feature type="transmembrane region" description="Helical" evidence="8">
    <location>
        <begin position="53"/>
        <end position="73"/>
    </location>
</feature>
<dbReference type="GO" id="GO:0015920">
    <property type="term" value="P:lipopolysaccharide transport"/>
    <property type="evidence" value="ECO:0007669"/>
    <property type="project" value="TreeGrafter"/>
</dbReference>
<evidence type="ECO:0000256" key="6">
    <source>
        <dbReference type="ARBA" id="ARBA00022989"/>
    </source>
</evidence>
<dbReference type="PANTHER" id="PTHR30413:SF8">
    <property type="entry name" value="TRANSPORT PERMEASE PROTEIN"/>
    <property type="match status" value="1"/>
</dbReference>
<reference evidence="11" key="1">
    <citation type="submission" date="2012-11" db="EMBL/GenBank/DDBJ databases">
        <authorList>
            <person name="Lucero-Rivera Y.E."/>
            <person name="Tovar-Ramirez D."/>
        </authorList>
    </citation>
    <scope>NUCLEOTIDE SEQUENCE [LARGE SCALE GENOMIC DNA]</scope>
    <source>
        <strain evidence="11">Araruama</strain>
    </source>
</reference>
<keyword evidence="6 8" id="KW-1133">Transmembrane helix</keyword>
<comment type="subcellular location">
    <subcellularLocation>
        <location evidence="1">Cell inner membrane</location>
        <topology evidence="1">Multi-pass membrane protein</topology>
    </subcellularLocation>
</comment>
<dbReference type="PANTHER" id="PTHR30413">
    <property type="entry name" value="INNER MEMBRANE TRANSPORT PERMEASE"/>
    <property type="match status" value="1"/>
</dbReference>
<evidence type="ECO:0000313" key="11">
    <source>
        <dbReference type="Proteomes" id="UP000189670"/>
    </source>
</evidence>
<feature type="domain" description="ABC-2 type transporter transmembrane" evidence="9">
    <location>
        <begin position="2"/>
        <end position="97"/>
    </location>
</feature>
<evidence type="ECO:0000256" key="7">
    <source>
        <dbReference type="ARBA" id="ARBA00023136"/>
    </source>
</evidence>
<dbReference type="InterPro" id="IPR013525">
    <property type="entry name" value="ABC2_TM"/>
</dbReference>
<name>A0A1V1NUL8_9BACT</name>
<protein>
    <recommendedName>
        <fullName evidence="9">ABC-2 type transporter transmembrane domain-containing protein</fullName>
    </recommendedName>
</protein>
<comment type="caution">
    <text evidence="10">The sequence shown here is derived from an EMBL/GenBank/DDBJ whole genome shotgun (WGS) entry which is preliminary data.</text>
</comment>
<keyword evidence="7 8" id="KW-0472">Membrane</keyword>
<evidence type="ECO:0000313" key="10">
    <source>
        <dbReference type="EMBL" id="ETR66292.1"/>
    </source>
</evidence>